<dbReference type="Proteomes" id="UP000050346">
    <property type="component" value="Unassembled WGS sequence"/>
</dbReference>
<evidence type="ECO:0000313" key="1">
    <source>
        <dbReference type="EMBL" id="KPX23582.1"/>
    </source>
</evidence>
<dbReference type="EMBL" id="LJQG01000039">
    <property type="protein sequence ID" value="KPX23582.1"/>
    <property type="molecule type" value="Genomic_DNA"/>
</dbReference>
<protein>
    <submittedName>
        <fullName evidence="1">Uncharacterized protein</fullName>
    </submittedName>
</protein>
<dbReference type="PATRIC" id="fig|235272.12.peg.4047"/>
<dbReference type="AlphaFoldDB" id="A0A0P9PY89"/>
<proteinExistence type="predicted"/>
<gene>
    <name evidence="1" type="ORF">ALO71_02953</name>
</gene>
<accession>A0A0P9PY89</accession>
<name>A0A0P9PY89_PSEA0</name>
<reference evidence="1 2" key="1">
    <citation type="submission" date="2015-09" db="EMBL/GenBank/DDBJ databases">
        <title>Genome announcement of multiple Pseudomonas syringae strains.</title>
        <authorList>
            <person name="Thakur S."/>
            <person name="Wang P.W."/>
            <person name="Gong Y."/>
            <person name="Weir B.S."/>
            <person name="Guttman D.S."/>
        </authorList>
    </citation>
    <scope>NUCLEOTIDE SEQUENCE [LARGE SCALE GENOMIC DNA]</scope>
    <source>
        <strain evidence="1 2">ICMP9150</strain>
    </source>
</reference>
<sequence>MSILTFGSAYMSVVLIEPLLDLAVLAAAKHLTRLRHSALLEKRLYQVA</sequence>
<evidence type="ECO:0000313" key="2">
    <source>
        <dbReference type="Proteomes" id="UP000050346"/>
    </source>
</evidence>
<organism evidence="1 2">
    <name type="scientific">Pseudomonas amygdali pv. dendropanacis</name>
    <dbReference type="NCBI Taxonomy" id="235272"/>
    <lineage>
        <taxon>Bacteria</taxon>
        <taxon>Pseudomonadati</taxon>
        <taxon>Pseudomonadota</taxon>
        <taxon>Gammaproteobacteria</taxon>
        <taxon>Pseudomonadales</taxon>
        <taxon>Pseudomonadaceae</taxon>
        <taxon>Pseudomonas</taxon>
        <taxon>Pseudomonas amygdali</taxon>
    </lineage>
</organism>
<comment type="caution">
    <text evidence="1">The sequence shown here is derived from an EMBL/GenBank/DDBJ whole genome shotgun (WGS) entry which is preliminary data.</text>
</comment>